<proteinExistence type="inferred from homology"/>
<dbReference type="PANTHER" id="PTHR47234">
    <property type="match status" value="1"/>
</dbReference>
<dbReference type="Gene3D" id="2.40.170.20">
    <property type="entry name" value="TonB-dependent receptor, beta-barrel domain"/>
    <property type="match status" value="1"/>
</dbReference>
<evidence type="ECO:0000256" key="6">
    <source>
        <dbReference type="ARBA" id="ARBA00023136"/>
    </source>
</evidence>
<keyword evidence="3 8" id="KW-1134">Transmembrane beta strand</keyword>
<dbReference type="Pfam" id="PF00593">
    <property type="entry name" value="TonB_dep_Rec_b-barrel"/>
    <property type="match status" value="1"/>
</dbReference>
<keyword evidence="5 9" id="KW-0798">TonB box</keyword>
<dbReference type="SUPFAM" id="SSF56935">
    <property type="entry name" value="Porins"/>
    <property type="match status" value="1"/>
</dbReference>
<dbReference type="PROSITE" id="PS52016">
    <property type="entry name" value="TONB_DEPENDENT_REC_3"/>
    <property type="match status" value="1"/>
</dbReference>
<evidence type="ECO:0000313" key="14">
    <source>
        <dbReference type="EMBL" id="KTT75916.1"/>
    </source>
</evidence>
<evidence type="ECO:0000313" key="15">
    <source>
        <dbReference type="Proteomes" id="UP000072867"/>
    </source>
</evidence>
<comment type="caution">
    <text evidence="14">The sequence shown here is derived from an EMBL/GenBank/DDBJ whole genome shotgun (WGS) entry which is preliminary data.</text>
</comment>
<dbReference type="Pfam" id="PF07715">
    <property type="entry name" value="Plug"/>
    <property type="match status" value="1"/>
</dbReference>
<dbReference type="STRING" id="33051.SB4_17435"/>
<accession>A0A147I9A5</accession>
<keyword evidence="2 8" id="KW-0813">Transport</keyword>
<feature type="compositionally biased region" description="Low complexity" evidence="10">
    <location>
        <begin position="28"/>
        <end position="41"/>
    </location>
</feature>
<feature type="chain" id="PRO_5007548491" evidence="11">
    <location>
        <begin position="28"/>
        <end position="1013"/>
    </location>
</feature>
<feature type="region of interest" description="Disordered" evidence="10">
    <location>
        <begin position="28"/>
        <end position="55"/>
    </location>
</feature>
<dbReference type="PANTHER" id="PTHR47234:SF2">
    <property type="entry name" value="TONB-DEPENDENT RECEPTOR"/>
    <property type="match status" value="1"/>
</dbReference>
<keyword evidence="11" id="KW-0732">Signal</keyword>
<comment type="subcellular location">
    <subcellularLocation>
        <location evidence="1 8">Cell outer membrane</location>
        <topology evidence="1 8">Multi-pass membrane protein</topology>
    </subcellularLocation>
</comment>
<dbReference type="GO" id="GO:0009279">
    <property type="term" value="C:cell outer membrane"/>
    <property type="evidence" value="ECO:0007669"/>
    <property type="project" value="UniProtKB-SubCell"/>
</dbReference>
<dbReference type="AlphaFoldDB" id="A0A147I9A5"/>
<dbReference type="EMBL" id="LDTD01000005">
    <property type="protein sequence ID" value="KTT75916.1"/>
    <property type="molecule type" value="Genomic_DNA"/>
</dbReference>
<keyword evidence="6 8" id="KW-0472">Membrane</keyword>
<feature type="signal peptide" evidence="11">
    <location>
        <begin position="1"/>
        <end position="27"/>
    </location>
</feature>
<evidence type="ECO:0000256" key="11">
    <source>
        <dbReference type="SAM" id="SignalP"/>
    </source>
</evidence>
<evidence type="ECO:0000256" key="8">
    <source>
        <dbReference type="PROSITE-ProRule" id="PRU01360"/>
    </source>
</evidence>
<evidence type="ECO:0000256" key="1">
    <source>
        <dbReference type="ARBA" id="ARBA00004571"/>
    </source>
</evidence>
<keyword evidence="4 8" id="KW-0812">Transmembrane</keyword>
<gene>
    <name evidence="14" type="ORF">NS319_00805</name>
</gene>
<sequence length="1013" mass="107089">MKKKILRGSLLTTTMIAGVLVGTAASAQTTDTTQTAPAESTDATPPANANGGTGDIVVTGSRISNPNLTSASPISVVTAQDIQIRGGSRIEDVLNTLPQSFATQTSSVSNGSTGTATLNLRNLGDQRTLVLVNGRRLMPGDPVSKSSAADVNVIPQALIKRVDVLTGGASSVYGSDAVAGVVNFILDTDYQGLSLTSSYGLYNHNNDSTRFQGLAAARGFPYPSGNVADGQQFDVNLKVGTGTSDGKGHIVGYMGYREIQAILQGRRDYSACSLNAPAGNVGADYRCGGSATAAPANFTLTDGVQDGPPTSYTLNSAGQLIPGTTLYNANPLNYYQRPDKRFTAGFMAHYDVSDAFKPYAEFNFMDDRTVAQIAPSGNFGNTQTLNCNNPLLSALQVSTFCRATNLVSDANGNPIAFTNPDGTTYNKANVIVARRNVEGGGRQADITHTSYRFVAGVRGDLDRGISYDAYAQYGTTKYNLIYRNEFSVSKTARALDVIGTAANPVCRSVVDGSDPNCVPLNIFGSTAITPAALNYVQQSGFQQGETKETVVSGSVNFRGGEYGIQSPFSDEGIGLSIGAEYRKEQLRLEVDQAFQTGDLAGQGGPTLPNSGQYDVKEVFGEIQVPLVTDRPFFHELTLEGGYRYSNYSTAGSVSSYKGQLTWAPVRDLTFRGGYNRAVRAPNIQELFVAQSVQIDGATDPCAGPAVNGLVNGNTAAQCARIGVPANRFGLILANPSEQYNGLVGGNPNLRPETADTFTVGAVFQPTFLPGFSATVDLFSIKVKDIIGVIGADTILSQCLQTGNPTLCGAINRDANGTLWQTPQGYVVDTNVNAGTLKTRGIDVSANYTLRTATAGTFNAGISGTYVDELTSSKVGAEFDCAGLYGAQCGFPQSKWRHRAVLSWTGTSGIGISGTWRHLSPTRFERTSSDTDLAGAFYVRDARVPAQNYFDLAVSARIEGKYTLRIGANNLLDKTPPILSSTAAPIGSFGNGNTYPGIYDAAGRYIFTSFTIDL</sequence>
<reference evidence="14 15" key="1">
    <citation type="journal article" date="2016" name="Front. Microbiol.">
        <title>Genomic Resource of Rice Seed Associated Bacteria.</title>
        <authorList>
            <person name="Midha S."/>
            <person name="Bansal K."/>
            <person name="Sharma S."/>
            <person name="Kumar N."/>
            <person name="Patil P.P."/>
            <person name="Chaudhry V."/>
            <person name="Patil P.B."/>
        </authorList>
    </citation>
    <scope>NUCLEOTIDE SEQUENCE [LARGE SCALE GENOMIC DNA]</scope>
    <source>
        <strain evidence="14 15">NS319</strain>
    </source>
</reference>
<evidence type="ECO:0000256" key="10">
    <source>
        <dbReference type="SAM" id="MobiDB-lite"/>
    </source>
</evidence>
<organism evidence="14 15">
    <name type="scientific">Sphingomonas sanguinis</name>
    <dbReference type="NCBI Taxonomy" id="33051"/>
    <lineage>
        <taxon>Bacteria</taxon>
        <taxon>Pseudomonadati</taxon>
        <taxon>Pseudomonadota</taxon>
        <taxon>Alphaproteobacteria</taxon>
        <taxon>Sphingomonadales</taxon>
        <taxon>Sphingomonadaceae</taxon>
        <taxon>Sphingomonas</taxon>
    </lineage>
</organism>
<evidence type="ECO:0000259" key="12">
    <source>
        <dbReference type="Pfam" id="PF00593"/>
    </source>
</evidence>
<dbReference type="Gene3D" id="2.170.130.10">
    <property type="entry name" value="TonB-dependent receptor, plug domain"/>
    <property type="match status" value="1"/>
</dbReference>
<evidence type="ECO:0000256" key="4">
    <source>
        <dbReference type="ARBA" id="ARBA00022692"/>
    </source>
</evidence>
<evidence type="ECO:0000256" key="7">
    <source>
        <dbReference type="ARBA" id="ARBA00023237"/>
    </source>
</evidence>
<dbReference type="InterPro" id="IPR036942">
    <property type="entry name" value="Beta-barrel_TonB_sf"/>
</dbReference>
<dbReference type="Proteomes" id="UP000072867">
    <property type="component" value="Unassembled WGS sequence"/>
</dbReference>
<evidence type="ECO:0000259" key="13">
    <source>
        <dbReference type="Pfam" id="PF07715"/>
    </source>
</evidence>
<dbReference type="InterPro" id="IPR000531">
    <property type="entry name" value="Beta-barrel_TonB"/>
</dbReference>
<evidence type="ECO:0000256" key="3">
    <source>
        <dbReference type="ARBA" id="ARBA00022452"/>
    </source>
</evidence>
<feature type="domain" description="TonB-dependent receptor plug" evidence="13">
    <location>
        <begin position="69"/>
        <end position="181"/>
    </location>
</feature>
<comment type="similarity">
    <text evidence="8 9">Belongs to the TonB-dependent receptor family.</text>
</comment>
<dbReference type="InterPro" id="IPR039426">
    <property type="entry name" value="TonB-dep_rcpt-like"/>
</dbReference>
<keyword evidence="7 8" id="KW-0998">Cell outer membrane</keyword>
<protein>
    <submittedName>
        <fullName evidence="14">TonB-dependent receptor</fullName>
    </submittedName>
</protein>
<dbReference type="RefSeq" id="WP_058731983.1">
    <property type="nucleotide sequence ID" value="NZ_LDTD01000005.1"/>
</dbReference>
<feature type="domain" description="TonB-dependent receptor-like beta-barrel" evidence="12">
    <location>
        <begin position="419"/>
        <end position="970"/>
    </location>
</feature>
<dbReference type="InterPro" id="IPR012910">
    <property type="entry name" value="Plug_dom"/>
</dbReference>
<dbReference type="PATRIC" id="fig|33051.3.peg.2622"/>
<name>A0A147I9A5_9SPHN</name>
<dbReference type="InterPro" id="IPR037066">
    <property type="entry name" value="Plug_dom_sf"/>
</dbReference>
<keyword evidence="14" id="KW-0675">Receptor</keyword>
<evidence type="ECO:0000256" key="9">
    <source>
        <dbReference type="RuleBase" id="RU003357"/>
    </source>
</evidence>
<evidence type="ECO:0000256" key="5">
    <source>
        <dbReference type="ARBA" id="ARBA00023077"/>
    </source>
</evidence>
<evidence type="ECO:0000256" key="2">
    <source>
        <dbReference type="ARBA" id="ARBA00022448"/>
    </source>
</evidence>